<dbReference type="InterPro" id="IPR014777">
    <property type="entry name" value="4pyrrole_Mease_sub1"/>
</dbReference>
<dbReference type="Pfam" id="PF02214">
    <property type="entry name" value="BTB_2"/>
    <property type="match status" value="1"/>
</dbReference>
<comment type="catalytic activity">
    <reaction evidence="9">
        <text>uroporphyrinogen III + 2 S-adenosyl-L-methionine = precorrin-2 + 2 S-adenosyl-L-homocysteine + H(+)</text>
        <dbReference type="Rhea" id="RHEA:32459"/>
        <dbReference type="ChEBI" id="CHEBI:15378"/>
        <dbReference type="ChEBI" id="CHEBI:57308"/>
        <dbReference type="ChEBI" id="CHEBI:57856"/>
        <dbReference type="ChEBI" id="CHEBI:58827"/>
        <dbReference type="ChEBI" id="CHEBI:59789"/>
        <dbReference type="EC" id="2.1.1.107"/>
    </reaction>
</comment>
<dbReference type="InterPro" id="IPR000878">
    <property type="entry name" value="4pyrrol_Mease"/>
</dbReference>
<keyword evidence="15" id="KW-1185">Reference proteome</keyword>
<dbReference type="AlphaFoldDB" id="A0A9N8WDC0"/>
<dbReference type="CDD" id="cd18186">
    <property type="entry name" value="BTB_POZ_ZBTB_KLHL-like"/>
    <property type="match status" value="1"/>
</dbReference>
<feature type="region of interest" description="Disordered" evidence="12">
    <location>
        <begin position="123"/>
        <end position="167"/>
    </location>
</feature>
<protein>
    <recommendedName>
        <fullName evidence="2">uroporphyrinogen-III C-methyltransferase</fullName>
        <ecNumber evidence="2">2.1.1.107</ecNumber>
    </recommendedName>
</protein>
<dbReference type="GO" id="GO:0004851">
    <property type="term" value="F:uroporphyrin-III C-methyltransferase activity"/>
    <property type="evidence" value="ECO:0007669"/>
    <property type="project" value="UniProtKB-EC"/>
</dbReference>
<evidence type="ECO:0000256" key="11">
    <source>
        <dbReference type="RuleBase" id="RU003960"/>
    </source>
</evidence>
<comment type="similarity">
    <text evidence="1 11">Belongs to the precorrin methyltransferase family.</text>
</comment>
<dbReference type="OrthoDB" id="508204at2759"/>
<evidence type="ECO:0000256" key="7">
    <source>
        <dbReference type="ARBA" id="ARBA00023167"/>
    </source>
</evidence>
<dbReference type="FunFam" id="3.40.1010.10:FF:000006">
    <property type="entry name" value="Siroheme synthase, putative"/>
    <property type="match status" value="1"/>
</dbReference>
<keyword evidence="4" id="KW-0028">Amino-acid biosynthesis</keyword>
<dbReference type="GO" id="GO:0032259">
    <property type="term" value="P:methylation"/>
    <property type="evidence" value="ECO:0007669"/>
    <property type="project" value="UniProtKB-KW"/>
</dbReference>
<evidence type="ECO:0000256" key="5">
    <source>
        <dbReference type="ARBA" id="ARBA00022679"/>
    </source>
</evidence>
<dbReference type="InterPro" id="IPR011705">
    <property type="entry name" value="BACK"/>
</dbReference>
<dbReference type="Proteomes" id="UP000789739">
    <property type="component" value="Unassembled WGS sequence"/>
</dbReference>
<dbReference type="Pfam" id="PF07707">
    <property type="entry name" value="BACK"/>
    <property type="match status" value="1"/>
</dbReference>
<dbReference type="InterPro" id="IPR006366">
    <property type="entry name" value="CobA/CysG_C"/>
</dbReference>
<dbReference type="EMBL" id="CAJVPI010000096">
    <property type="protein sequence ID" value="CAG8479078.1"/>
    <property type="molecule type" value="Genomic_DNA"/>
</dbReference>
<dbReference type="GO" id="GO:0009086">
    <property type="term" value="P:methionine biosynthetic process"/>
    <property type="evidence" value="ECO:0007669"/>
    <property type="project" value="UniProtKB-KW"/>
</dbReference>
<evidence type="ECO:0000256" key="2">
    <source>
        <dbReference type="ARBA" id="ARBA00012162"/>
    </source>
</evidence>
<dbReference type="FunFam" id="3.30.950.10:FF:000005">
    <property type="entry name" value="Uroporphyrin-III c-methyltransferase, putative"/>
    <property type="match status" value="1"/>
</dbReference>
<accession>A0A9N8WDC0</accession>
<dbReference type="InterPro" id="IPR014776">
    <property type="entry name" value="4pyrrole_Mease_sub2"/>
</dbReference>
<evidence type="ECO:0000313" key="15">
    <source>
        <dbReference type="Proteomes" id="UP000789739"/>
    </source>
</evidence>
<dbReference type="NCBIfam" id="NF004790">
    <property type="entry name" value="PRK06136.1"/>
    <property type="match status" value="1"/>
</dbReference>
<evidence type="ECO:0000313" key="14">
    <source>
        <dbReference type="EMBL" id="CAG8479078.1"/>
    </source>
</evidence>
<evidence type="ECO:0000256" key="8">
    <source>
        <dbReference type="ARBA" id="ARBA00023244"/>
    </source>
</evidence>
<keyword evidence="5 11" id="KW-0808">Transferase</keyword>
<dbReference type="Pfam" id="PF00590">
    <property type="entry name" value="TP_methylase"/>
    <property type="match status" value="1"/>
</dbReference>
<evidence type="ECO:0000259" key="13">
    <source>
        <dbReference type="PROSITE" id="PS50097"/>
    </source>
</evidence>
<evidence type="ECO:0000256" key="6">
    <source>
        <dbReference type="ARBA" id="ARBA00022691"/>
    </source>
</evidence>
<dbReference type="PANTHER" id="PTHR45790">
    <property type="entry name" value="SIROHEME SYNTHASE-RELATED"/>
    <property type="match status" value="1"/>
</dbReference>
<evidence type="ECO:0000256" key="10">
    <source>
        <dbReference type="ARBA" id="ARBA00055636"/>
    </source>
</evidence>
<proteinExistence type="inferred from homology"/>
<keyword evidence="3 11" id="KW-0489">Methyltransferase</keyword>
<dbReference type="Pfam" id="PF00651">
    <property type="entry name" value="BTB"/>
    <property type="match status" value="1"/>
</dbReference>
<dbReference type="InterPro" id="IPR035996">
    <property type="entry name" value="4pyrrol_Methylase_sf"/>
</dbReference>
<dbReference type="SUPFAM" id="SSF53790">
    <property type="entry name" value="Tetrapyrrole methylase"/>
    <property type="match status" value="1"/>
</dbReference>
<sequence>MCARKNDVKYWDQAHVKVKKHSTEYAGNITKQNNIERRRSTLTAHPTTLLGIQFRDTPTFEQVDSNEYFIDRNSRAFHYIIEYYRTGKMFWRTGCCGVTKEEMIEELSYFQLSIDILDNESKINPKSTNSPIKHMSNRLPSRSPSNSPANLSNDPFTPPHTPKHGKIQLVGAGPGDPELLTRSAYRAIKEADIILSDRLVPAEVLELIPAHIEVMIANKTCGNAEPAQEELYKLSMQALEEGKNVVRLKQGDPYLFGRGGEEYRFFQSKGYDPIVIPGVSSCMAAPLLAKIPATFRGISSQFLVCTGTGRRNTLPDIPKFHPNRTSVFLMAIHRMRQLSQDLIDIGEYPPDTPCAMVERASCKDQRVIKGTVGNIAEVMERVGCAPPGTLVVGKVCDVLYEDGRKYDGVVFAEDVLKADVNQNLLVFDLPTIYIDTSTPSESLNAQTHSMGDNYTLADIFGNSEEWRSLLVKDIQAIYSQTACICYNQPDTSKLVKDVKRMYDEKEGCRSEYFRTALSAIWVKKDNGMIVFSKPNISSQIFELILRYLYTAEIFKSSLDLPVAFDLMTAADELGLTLLVDTLQKRVLDKATLWYKRYFFTVLQASSSSPHLASLYQYCSSKLLACRNVLIKSDDIDALTADTMLDILQKDGLDVDELNLWEAVMTWAHKKNPNISTEPSDWSDEDVDCMKNLLHDIISHIHFVDLTMTEYNGIVEKYKKIFPQGMVDALKEYHESPSKTIHQDSLHPYAHCLSPRRYVRSLILTRRQGHCLLTGIREFRQDSRPNYVPCLLILQERGSNFGFTTHDIQAIINRSGQKVLVMKGNTPDSFICSPCSNSEEEPIDMSNKVMTFGQGPDLRLGIDNKNPDESEGFDESEELNHLASNTINVEEGPRGRYFTEERCELIYGIERLIIGTVAVSITLPLNIVFPLN</sequence>
<evidence type="ECO:0000256" key="3">
    <source>
        <dbReference type="ARBA" id="ARBA00022603"/>
    </source>
</evidence>
<keyword evidence="7" id="KW-0486">Methionine biosynthesis</keyword>
<dbReference type="GO" id="GO:0019354">
    <property type="term" value="P:siroheme biosynthetic process"/>
    <property type="evidence" value="ECO:0007669"/>
    <property type="project" value="InterPro"/>
</dbReference>
<dbReference type="InterPro" id="IPR050161">
    <property type="entry name" value="Siro_Cobalamin_biosynth"/>
</dbReference>
<dbReference type="NCBIfam" id="TIGR01469">
    <property type="entry name" value="cobA_cysG_Cterm"/>
    <property type="match status" value="1"/>
</dbReference>
<dbReference type="Gene3D" id="1.25.40.420">
    <property type="match status" value="1"/>
</dbReference>
<dbReference type="PROSITE" id="PS50097">
    <property type="entry name" value="BTB"/>
    <property type="match status" value="1"/>
</dbReference>
<feature type="compositionally biased region" description="Low complexity" evidence="12">
    <location>
        <begin position="137"/>
        <end position="155"/>
    </location>
</feature>
<dbReference type="Gene3D" id="3.30.710.10">
    <property type="entry name" value="Potassium Channel Kv1.1, Chain A"/>
    <property type="match status" value="2"/>
</dbReference>
<dbReference type="CDD" id="cd11642">
    <property type="entry name" value="SUMT"/>
    <property type="match status" value="1"/>
</dbReference>
<evidence type="ECO:0000256" key="1">
    <source>
        <dbReference type="ARBA" id="ARBA00005879"/>
    </source>
</evidence>
<dbReference type="PANTHER" id="PTHR45790:SF6">
    <property type="entry name" value="UROPORPHYRINOGEN-III C-METHYLTRANSFERASE"/>
    <property type="match status" value="1"/>
</dbReference>
<feature type="domain" description="BTB" evidence="13">
    <location>
        <begin position="510"/>
        <end position="557"/>
    </location>
</feature>
<dbReference type="SUPFAM" id="SSF54695">
    <property type="entry name" value="POZ domain"/>
    <property type="match status" value="2"/>
</dbReference>
<evidence type="ECO:0000256" key="4">
    <source>
        <dbReference type="ARBA" id="ARBA00022605"/>
    </source>
</evidence>
<evidence type="ECO:0000256" key="12">
    <source>
        <dbReference type="SAM" id="MobiDB-lite"/>
    </source>
</evidence>
<gene>
    <name evidence="14" type="ORF">PBRASI_LOCUS1478</name>
</gene>
<name>A0A9N8WDC0_9GLOM</name>
<dbReference type="EC" id="2.1.1.107" evidence="2"/>
<organism evidence="14 15">
    <name type="scientific">Paraglomus brasilianum</name>
    <dbReference type="NCBI Taxonomy" id="144538"/>
    <lineage>
        <taxon>Eukaryota</taxon>
        <taxon>Fungi</taxon>
        <taxon>Fungi incertae sedis</taxon>
        <taxon>Mucoromycota</taxon>
        <taxon>Glomeromycotina</taxon>
        <taxon>Glomeromycetes</taxon>
        <taxon>Paraglomerales</taxon>
        <taxon>Paraglomeraceae</taxon>
        <taxon>Paraglomus</taxon>
    </lineage>
</organism>
<dbReference type="PROSITE" id="PS00840">
    <property type="entry name" value="SUMT_2"/>
    <property type="match status" value="1"/>
</dbReference>
<keyword evidence="8" id="KW-0627">Porphyrin biosynthesis</keyword>
<dbReference type="InterPro" id="IPR000210">
    <property type="entry name" value="BTB/POZ_dom"/>
</dbReference>
<dbReference type="InterPro" id="IPR011333">
    <property type="entry name" value="SKP1/BTB/POZ_sf"/>
</dbReference>
<reference evidence="14" key="1">
    <citation type="submission" date="2021-06" db="EMBL/GenBank/DDBJ databases">
        <authorList>
            <person name="Kallberg Y."/>
            <person name="Tangrot J."/>
            <person name="Rosling A."/>
        </authorList>
    </citation>
    <scope>NUCLEOTIDE SEQUENCE</scope>
    <source>
        <strain evidence="14">BR232B</strain>
    </source>
</reference>
<dbReference type="SMART" id="SM00225">
    <property type="entry name" value="BTB"/>
    <property type="match status" value="2"/>
</dbReference>
<comment type="caution">
    <text evidence="14">The sequence shown here is derived from an EMBL/GenBank/DDBJ whole genome shotgun (WGS) entry which is preliminary data.</text>
</comment>
<comment type="function">
    <text evidence="10">Siroheme synthase involved in methionine biosynthesis.</text>
</comment>
<dbReference type="InterPro" id="IPR003131">
    <property type="entry name" value="T1-type_BTB"/>
</dbReference>
<dbReference type="InterPro" id="IPR003043">
    <property type="entry name" value="Uropor_MeTrfase_CS"/>
</dbReference>
<evidence type="ECO:0000256" key="9">
    <source>
        <dbReference type="ARBA" id="ARBA00052360"/>
    </source>
</evidence>
<dbReference type="GO" id="GO:0051260">
    <property type="term" value="P:protein homooligomerization"/>
    <property type="evidence" value="ECO:0007669"/>
    <property type="project" value="InterPro"/>
</dbReference>
<dbReference type="Gene3D" id="3.40.1010.10">
    <property type="entry name" value="Cobalt-precorrin-4 Transmethylase, Domain 1"/>
    <property type="match status" value="1"/>
</dbReference>
<dbReference type="Gene3D" id="3.30.950.10">
    <property type="entry name" value="Methyltransferase, Cobalt-precorrin-4 Transmethylase, Domain 2"/>
    <property type="match status" value="1"/>
</dbReference>
<keyword evidence="6" id="KW-0949">S-adenosyl-L-methionine</keyword>